<dbReference type="EMBL" id="AP022593">
    <property type="protein sequence ID" value="BBY49915.1"/>
    <property type="molecule type" value="Genomic_DNA"/>
</dbReference>
<evidence type="ECO:0008006" key="3">
    <source>
        <dbReference type="Google" id="ProtNLM"/>
    </source>
</evidence>
<dbReference type="RefSeq" id="WP_179973469.1">
    <property type="nucleotide sequence ID" value="NZ_AP022593.1"/>
</dbReference>
<sequence>MKLDEATVFDGFTRAACWDPVAECTMVMATPEAEPELFADYHRGAVASYARFGVSDALDSDRAQCADDTGLFWALTDVDGRVVGGVRAKGPLRSADDSHAVVEWAGQDGENEVREMIDERVPLGILEMKAAWLAKDPTGGRHRAKMIARSGFHAMAIFDVNYCMATTAAHILEQWRSSGGVVAAIPATPYPNEQYQTQMMWWDRRTFAAHGESDQIEAIIREMAQVRRSLQSQDTGLVAATTSYRSVRERSRSQWGNWQTMGELANV</sequence>
<dbReference type="AlphaFoldDB" id="A0A7I7S1S8"/>
<reference evidence="1 2" key="1">
    <citation type="journal article" date="2019" name="Emerg. Microbes Infect.">
        <title>Comprehensive subspecies identification of 175 nontuberculous mycobacteria species based on 7547 genomic profiles.</title>
        <authorList>
            <person name="Matsumoto Y."/>
            <person name="Kinjo T."/>
            <person name="Motooka D."/>
            <person name="Nabeya D."/>
            <person name="Jung N."/>
            <person name="Uechi K."/>
            <person name="Horii T."/>
            <person name="Iida T."/>
            <person name="Fujita J."/>
            <person name="Nakamura S."/>
        </authorList>
    </citation>
    <scope>NUCLEOTIDE SEQUENCE [LARGE SCALE GENOMIC DNA]</scope>
    <source>
        <strain evidence="1 2">JCM 18538</strain>
    </source>
</reference>
<accession>A0A7I7S1S8</accession>
<evidence type="ECO:0000313" key="1">
    <source>
        <dbReference type="EMBL" id="BBY49915.1"/>
    </source>
</evidence>
<dbReference type="Proteomes" id="UP000467428">
    <property type="component" value="Chromosome"/>
</dbReference>
<organism evidence="1 2">
    <name type="scientific">Mycolicibacterium arabiense</name>
    <dbReference type="NCBI Taxonomy" id="1286181"/>
    <lineage>
        <taxon>Bacteria</taxon>
        <taxon>Bacillati</taxon>
        <taxon>Actinomycetota</taxon>
        <taxon>Actinomycetes</taxon>
        <taxon>Mycobacteriales</taxon>
        <taxon>Mycobacteriaceae</taxon>
        <taxon>Mycolicibacterium</taxon>
    </lineage>
</organism>
<proteinExistence type="predicted"/>
<keyword evidence="2" id="KW-1185">Reference proteome</keyword>
<name>A0A7I7S1S8_9MYCO</name>
<geneLocation type="plasmid" evidence="2">
    <name>pjcm18538 dna</name>
</geneLocation>
<dbReference type="KEGG" id="marz:MARA_33830"/>
<gene>
    <name evidence="1" type="ORF">MARA_33830</name>
</gene>
<evidence type="ECO:0000313" key="2">
    <source>
        <dbReference type="Proteomes" id="UP000467428"/>
    </source>
</evidence>
<protein>
    <recommendedName>
        <fullName evidence="3">N-acetyltransferase</fullName>
    </recommendedName>
</protein>